<evidence type="ECO:0000313" key="3">
    <source>
        <dbReference type="Proteomes" id="UP001206128"/>
    </source>
</evidence>
<dbReference type="AlphaFoldDB" id="A0AAE3KH61"/>
<dbReference type="PROSITE" id="PS51819">
    <property type="entry name" value="VOC"/>
    <property type="match status" value="1"/>
</dbReference>
<proteinExistence type="predicted"/>
<dbReference type="Pfam" id="PF18029">
    <property type="entry name" value="Glyoxalase_6"/>
    <property type="match status" value="1"/>
</dbReference>
<keyword evidence="3" id="KW-1185">Reference proteome</keyword>
<accession>A0AAE3KH61</accession>
<dbReference type="PANTHER" id="PTHR33993">
    <property type="entry name" value="GLYOXALASE-RELATED"/>
    <property type="match status" value="1"/>
</dbReference>
<dbReference type="InterPro" id="IPR037523">
    <property type="entry name" value="VOC_core"/>
</dbReference>
<dbReference type="CDD" id="cd06587">
    <property type="entry name" value="VOC"/>
    <property type="match status" value="1"/>
</dbReference>
<comment type="caution">
    <text evidence="2">The sequence shown here is derived from an EMBL/GenBank/DDBJ whole genome shotgun (WGS) entry which is preliminary data.</text>
</comment>
<gene>
    <name evidence="2" type="ORF">LX83_004850</name>
</gene>
<evidence type="ECO:0000313" key="2">
    <source>
        <dbReference type="EMBL" id="MCP2167976.1"/>
    </source>
</evidence>
<dbReference type="InterPro" id="IPR029068">
    <property type="entry name" value="Glyas_Bleomycin-R_OHBP_Dase"/>
</dbReference>
<evidence type="ECO:0000259" key="1">
    <source>
        <dbReference type="PROSITE" id="PS51819"/>
    </source>
</evidence>
<dbReference type="SUPFAM" id="SSF54593">
    <property type="entry name" value="Glyoxalase/Bleomycin resistance protein/Dihydroxybiphenyl dioxygenase"/>
    <property type="match status" value="1"/>
</dbReference>
<dbReference type="RefSeq" id="WP_253775386.1">
    <property type="nucleotide sequence ID" value="NZ_JAMTCK010000012.1"/>
</dbReference>
<reference evidence="2" key="1">
    <citation type="submission" date="2022-06" db="EMBL/GenBank/DDBJ databases">
        <title>Genomic Encyclopedia of Archaeal and Bacterial Type Strains, Phase II (KMG-II): from individual species to whole genera.</title>
        <authorList>
            <person name="Goeker M."/>
        </authorList>
    </citation>
    <scope>NUCLEOTIDE SEQUENCE</scope>
    <source>
        <strain evidence="2">DSM 43935</strain>
    </source>
</reference>
<dbReference type="InterPro" id="IPR041581">
    <property type="entry name" value="Glyoxalase_6"/>
</dbReference>
<name>A0AAE3KH61_9PSEU</name>
<feature type="domain" description="VOC" evidence="1">
    <location>
        <begin position="6"/>
        <end position="124"/>
    </location>
</feature>
<protein>
    <submittedName>
        <fullName evidence="2">Glyoxalase-like domain-containing protein</fullName>
    </submittedName>
</protein>
<dbReference type="Gene3D" id="3.10.180.10">
    <property type="entry name" value="2,3-Dihydroxybiphenyl 1,2-Dioxygenase, domain 1"/>
    <property type="match status" value="1"/>
</dbReference>
<dbReference type="Proteomes" id="UP001206128">
    <property type="component" value="Unassembled WGS sequence"/>
</dbReference>
<dbReference type="PANTHER" id="PTHR33993:SF5">
    <property type="entry name" value="GLYOXALASE"/>
    <property type="match status" value="1"/>
</dbReference>
<organism evidence="2 3">
    <name type="scientific">Goodfellowiella coeruleoviolacea</name>
    <dbReference type="NCBI Taxonomy" id="334858"/>
    <lineage>
        <taxon>Bacteria</taxon>
        <taxon>Bacillati</taxon>
        <taxon>Actinomycetota</taxon>
        <taxon>Actinomycetes</taxon>
        <taxon>Pseudonocardiales</taxon>
        <taxon>Pseudonocardiaceae</taxon>
        <taxon>Goodfellowiella</taxon>
    </lineage>
</organism>
<sequence length="128" mass="14396">MPQVTGVGGIFLRARKPSLLIEWYREHLGVPMTPHGAVTFHWNSGTTPDRPGSTTLAVFPHDTDYLGEPGQKAMLNLRVDDLTMMLTRLRARGVEVLDQTEDSEYGRFGWCVDPEGNRIELWEPAEGM</sequence>
<dbReference type="EMBL" id="JAMTCK010000012">
    <property type="protein sequence ID" value="MCP2167976.1"/>
    <property type="molecule type" value="Genomic_DNA"/>
</dbReference>
<dbReference type="InterPro" id="IPR052164">
    <property type="entry name" value="Anthracycline_SecMetBiosynth"/>
</dbReference>